<evidence type="ECO:0000256" key="7">
    <source>
        <dbReference type="ARBA" id="ARBA00023157"/>
    </source>
</evidence>
<dbReference type="SUPFAM" id="SSF56487">
    <property type="entry name" value="SRCR-like"/>
    <property type="match status" value="6"/>
</dbReference>
<feature type="domain" description="SRCR" evidence="10">
    <location>
        <begin position="122"/>
        <end position="229"/>
    </location>
</feature>
<evidence type="ECO:0000256" key="9">
    <source>
        <dbReference type="PROSITE-ProRule" id="PRU00196"/>
    </source>
</evidence>
<gene>
    <name evidence="11" type="ORF">TRIADDRAFT_681</name>
</gene>
<evidence type="ECO:0000256" key="8">
    <source>
        <dbReference type="ARBA" id="ARBA00023180"/>
    </source>
</evidence>
<reference evidence="11 12" key="1">
    <citation type="journal article" date="2008" name="Nature">
        <title>The Trichoplax genome and the nature of placozoans.</title>
        <authorList>
            <person name="Srivastava M."/>
            <person name="Begovic E."/>
            <person name="Chapman J."/>
            <person name="Putnam N.H."/>
            <person name="Hellsten U."/>
            <person name="Kawashima T."/>
            <person name="Kuo A."/>
            <person name="Mitros T."/>
            <person name="Salamov A."/>
            <person name="Carpenter M.L."/>
            <person name="Signorovitch A.Y."/>
            <person name="Moreno M.A."/>
            <person name="Kamm K."/>
            <person name="Grimwood J."/>
            <person name="Schmutz J."/>
            <person name="Shapiro H."/>
            <person name="Grigoriev I.V."/>
            <person name="Buss L.W."/>
            <person name="Schierwater B."/>
            <person name="Dellaporta S.L."/>
            <person name="Rokhsar D.S."/>
        </authorList>
    </citation>
    <scope>NUCLEOTIDE SEQUENCE [LARGE SCALE GENOMIC DNA]</scope>
    <source>
        <strain evidence="11 12">Grell-BS-1999</strain>
    </source>
</reference>
<dbReference type="HOGENOM" id="CLU_002555_0_3_1"/>
<feature type="disulfide bond" evidence="9">
    <location>
        <begin position="275"/>
        <end position="336"/>
    </location>
</feature>
<dbReference type="STRING" id="10228.B3S1F4"/>
<dbReference type="EMBL" id="DS985247">
    <property type="protein sequence ID" value="EDV22998.1"/>
    <property type="molecule type" value="Genomic_DNA"/>
</dbReference>
<feature type="disulfide bond" evidence="9">
    <location>
        <begin position="306"/>
        <end position="316"/>
    </location>
</feature>
<sequence length="649" mass="73231">GMESSLRLQDGTSPYDGRLEIFHNRQWGGVCDDNFSMVEANVACNQLGYGKALSYFCCSNVITKSQRRYRQINFYGVYWLDNVKCSSKVKKLSDCHHAGWGMNNCGVTEAVSIQCEEFENSLRLVSGPDKYSGRLQIYHKKVWGAICDDKFSLIAASVACRQLGYDGASSFKCCSYMYGADGWHLNNFGFYWLDDLDCIGNETELASCNHASWGQTNCRYNEAVSIKCYVNGALRLINDNSTQTTSGIVQIYQNGTWGTVCSRYSFSRSAANILCKQLGYKTAFSYDCCSKYAHITGKIWIGEINCYGNETSINDCPQLSFNSKSCMHQSDVGLHCSEGEVRLIYQRENRTGQLEIFHKSSWHTVCGYRFNMNAANVACRQLGFLKAEKINCCSRDTEHKEVFLNEFVCLGDEKSLLDCKQRYQRMCTYRGDIIMSLTCSNGQSYYGDIRLTYSTFGRVEIYSGGSWNSICIQGFSSGSALVICRQLGFKSYKSYHVSYKSYADATGGILMDSLNCTGHEQTILKCPYNIYTKCNHNQDVAVECTALENALRLVRGSNNRTGRLEIFHNKRWGAICDDGFNDINAHVACKQLGFVSFEWYHCCSVYGIDEFLWMENITCYGNESMLANCSHSPWGSHDCSGYETMSLKC</sequence>
<dbReference type="PROSITE" id="PS00420">
    <property type="entry name" value="SRCR_1"/>
    <property type="match status" value="3"/>
</dbReference>
<dbReference type="FunFam" id="3.10.250.10:FF:000001">
    <property type="entry name" value="Lysyl oxidase 4 isoform X1"/>
    <property type="match status" value="3"/>
</dbReference>
<dbReference type="SMART" id="SM00202">
    <property type="entry name" value="SR"/>
    <property type="match status" value="6"/>
</dbReference>
<protein>
    <recommendedName>
        <fullName evidence="10">SRCR domain-containing protein</fullName>
    </recommendedName>
</protein>
<dbReference type="PROSITE" id="PS50287">
    <property type="entry name" value="SRCR_2"/>
    <property type="match status" value="6"/>
</dbReference>
<dbReference type="OrthoDB" id="536948at2759"/>
<dbReference type="Pfam" id="PF00530">
    <property type="entry name" value="SRCR"/>
    <property type="match status" value="6"/>
</dbReference>
<dbReference type="GO" id="GO:0016020">
    <property type="term" value="C:membrane"/>
    <property type="evidence" value="ECO:0007669"/>
    <property type="project" value="UniProtKB-SubCell"/>
</dbReference>
<feature type="disulfide bond" evidence="9">
    <location>
        <begin position="85"/>
        <end position="95"/>
    </location>
</feature>
<keyword evidence="3" id="KW-0732">Signal</keyword>
<dbReference type="FunFam" id="3.10.250.10:FF:000016">
    <property type="entry name" value="Scavenger receptor cysteine-rich protein type 12"/>
    <property type="match status" value="3"/>
</dbReference>
<feature type="disulfide bond" evidence="9">
    <location>
        <begin position="619"/>
        <end position="629"/>
    </location>
</feature>
<keyword evidence="5" id="KW-1133">Transmembrane helix</keyword>
<dbReference type="PANTHER" id="PTHR48071">
    <property type="entry name" value="SRCR DOMAIN-CONTAINING PROTEIN"/>
    <property type="match status" value="1"/>
</dbReference>
<dbReference type="CTD" id="6755121"/>
<comment type="subcellular location">
    <subcellularLocation>
        <location evidence="1">Membrane</location>
        <topology evidence="1">Single-pass membrane protein</topology>
    </subcellularLocation>
</comment>
<keyword evidence="8" id="KW-0325">Glycoprotein</keyword>
<feature type="non-terminal residue" evidence="11">
    <location>
        <position position="649"/>
    </location>
</feature>
<dbReference type="AlphaFoldDB" id="B3S1F4"/>
<dbReference type="eggNOG" id="ENOG502QQ5W">
    <property type="taxonomic scope" value="Eukaryota"/>
</dbReference>
<dbReference type="GeneID" id="6755121"/>
<dbReference type="InterPro" id="IPR036772">
    <property type="entry name" value="SRCR-like_dom_sf"/>
</dbReference>
<dbReference type="PRINTS" id="PR00258">
    <property type="entry name" value="SPERACTRCPTR"/>
</dbReference>
<feature type="domain" description="SRCR" evidence="10">
    <location>
        <begin position="437"/>
        <end position="545"/>
    </location>
</feature>
<feature type="domain" description="SRCR" evidence="10">
    <location>
        <begin position="341"/>
        <end position="440"/>
    </location>
</feature>
<feature type="disulfide bond" evidence="9">
    <location>
        <begin position="516"/>
        <end position="526"/>
    </location>
</feature>
<dbReference type="OMA" id="LNQCPRS"/>
<feature type="non-terminal residue" evidence="11">
    <location>
        <position position="1"/>
    </location>
</feature>
<evidence type="ECO:0000313" key="11">
    <source>
        <dbReference type="EMBL" id="EDV22998.1"/>
    </source>
</evidence>
<feature type="disulfide bond" evidence="9">
    <location>
        <begin position="198"/>
        <end position="208"/>
    </location>
</feature>
<keyword evidence="7 9" id="KW-1015">Disulfide bond</keyword>
<keyword evidence="6" id="KW-0472">Membrane</keyword>
<feature type="domain" description="SRCR" evidence="10">
    <location>
        <begin position="6"/>
        <end position="116"/>
    </location>
</feature>
<evidence type="ECO:0000256" key="6">
    <source>
        <dbReference type="ARBA" id="ARBA00023136"/>
    </source>
</evidence>
<dbReference type="Proteomes" id="UP000009022">
    <property type="component" value="Unassembled WGS sequence"/>
</dbReference>
<dbReference type="Gene3D" id="3.10.250.10">
    <property type="entry name" value="SRCR-like domain"/>
    <property type="match status" value="6"/>
</dbReference>
<evidence type="ECO:0000256" key="2">
    <source>
        <dbReference type="ARBA" id="ARBA00022692"/>
    </source>
</evidence>
<feature type="domain" description="SRCR" evidence="10">
    <location>
        <begin position="551"/>
        <end position="649"/>
    </location>
</feature>
<dbReference type="KEGG" id="tad:TRIADDRAFT_681"/>
<dbReference type="InParanoid" id="B3S1F4"/>
<feature type="domain" description="SRCR" evidence="10">
    <location>
        <begin position="234"/>
        <end position="337"/>
    </location>
</feature>
<name>B3S1F4_TRIAD</name>
<evidence type="ECO:0000256" key="1">
    <source>
        <dbReference type="ARBA" id="ARBA00004167"/>
    </source>
</evidence>
<evidence type="ECO:0000313" key="12">
    <source>
        <dbReference type="Proteomes" id="UP000009022"/>
    </source>
</evidence>
<keyword evidence="2" id="KW-0812">Transmembrane</keyword>
<keyword evidence="4" id="KW-0677">Repeat</keyword>
<evidence type="ECO:0000256" key="4">
    <source>
        <dbReference type="ARBA" id="ARBA00022737"/>
    </source>
</evidence>
<accession>B3S1F4</accession>
<evidence type="ECO:0000256" key="5">
    <source>
        <dbReference type="ARBA" id="ARBA00022989"/>
    </source>
</evidence>
<dbReference type="InterPro" id="IPR001190">
    <property type="entry name" value="SRCR"/>
</dbReference>
<evidence type="ECO:0000256" key="3">
    <source>
        <dbReference type="ARBA" id="ARBA00022729"/>
    </source>
</evidence>
<dbReference type="RefSeq" id="XP_002113908.1">
    <property type="nucleotide sequence ID" value="XM_002113872.1"/>
</dbReference>
<evidence type="ECO:0000259" key="10">
    <source>
        <dbReference type="PROSITE" id="PS50287"/>
    </source>
</evidence>
<feature type="disulfide bond" evidence="9">
    <location>
        <begin position="409"/>
        <end position="419"/>
    </location>
</feature>
<keyword evidence="12" id="KW-1185">Reference proteome</keyword>
<comment type="caution">
    <text evidence="9">Lacks conserved residue(s) required for the propagation of feature annotation.</text>
</comment>
<dbReference type="PANTHER" id="PTHR48071:SF28">
    <property type="entry name" value="SRCR DOMAIN-CONTAINING PROTEIN"/>
    <property type="match status" value="1"/>
</dbReference>
<dbReference type="PhylomeDB" id="B3S1F4"/>
<organism evidence="11 12">
    <name type="scientific">Trichoplax adhaerens</name>
    <name type="common">Trichoplax reptans</name>
    <dbReference type="NCBI Taxonomy" id="10228"/>
    <lineage>
        <taxon>Eukaryota</taxon>
        <taxon>Metazoa</taxon>
        <taxon>Placozoa</taxon>
        <taxon>Uniplacotomia</taxon>
        <taxon>Trichoplacea</taxon>
        <taxon>Trichoplacidae</taxon>
        <taxon>Trichoplax</taxon>
    </lineage>
</organism>
<proteinExistence type="predicted"/>